<evidence type="ECO:0000256" key="1">
    <source>
        <dbReference type="SAM" id="MobiDB-lite"/>
    </source>
</evidence>
<name>A0ABP8NC98_9BACT</name>
<organism evidence="2 3">
    <name type="scientific">Novipirellula rosea</name>
    <dbReference type="NCBI Taxonomy" id="1031540"/>
    <lineage>
        <taxon>Bacteria</taxon>
        <taxon>Pseudomonadati</taxon>
        <taxon>Planctomycetota</taxon>
        <taxon>Planctomycetia</taxon>
        <taxon>Pirellulales</taxon>
        <taxon>Pirellulaceae</taxon>
        <taxon>Novipirellula</taxon>
    </lineage>
</organism>
<evidence type="ECO:0000313" key="2">
    <source>
        <dbReference type="EMBL" id="GAA4463432.1"/>
    </source>
</evidence>
<protein>
    <submittedName>
        <fullName evidence="2">Uncharacterized protein</fullName>
    </submittedName>
</protein>
<evidence type="ECO:0000313" key="3">
    <source>
        <dbReference type="Proteomes" id="UP001500840"/>
    </source>
</evidence>
<feature type="region of interest" description="Disordered" evidence="1">
    <location>
        <begin position="1"/>
        <end position="26"/>
    </location>
</feature>
<gene>
    <name evidence="2" type="ORF">GCM10023156_48560</name>
</gene>
<sequence length="64" mass="7157">MSSASLDRRQWMRPPKPPVAVSISPPHAIENPARRHDIDLFFGVLRGYTEQTPGRAKVSALTVF</sequence>
<accession>A0ABP8NC98</accession>
<keyword evidence="3" id="KW-1185">Reference proteome</keyword>
<dbReference type="EMBL" id="BAABGA010000065">
    <property type="protein sequence ID" value="GAA4463432.1"/>
    <property type="molecule type" value="Genomic_DNA"/>
</dbReference>
<dbReference type="Proteomes" id="UP001500840">
    <property type="component" value="Unassembled WGS sequence"/>
</dbReference>
<comment type="caution">
    <text evidence="2">The sequence shown here is derived from an EMBL/GenBank/DDBJ whole genome shotgun (WGS) entry which is preliminary data.</text>
</comment>
<reference evidence="3" key="1">
    <citation type="journal article" date="2019" name="Int. J. Syst. Evol. Microbiol.">
        <title>The Global Catalogue of Microorganisms (GCM) 10K type strain sequencing project: providing services to taxonomists for standard genome sequencing and annotation.</title>
        <authorList>
            <consortium name="The Broad Institute Genomics Platform"/>
            <consortium name="The Broad Institute Genome Sequencing Center for Infectious Disease"/>
            <person name="Wu L."/>
            <person name="Ma J."/>
        </authorList>
    </citation>
    <scope>NUCLEOTIDE SEQUENCE [LARGE SCALE GENOMIC DNA]</scope>
    <source>
        <strain evidence="3">JCM 17759</strain>
    </source>
</reference>
<feature type="compositionally biased region" description="Basic and acidic residues" evidence="1">
    <location>
        <begin position="1"/>
        <end position="10"/>
    </location>
</feature>
<proteinExistence type="predicted"/>